<keyword evidence="3" id="KW-1185">Reference proteome</keyword>
<sequence>MKLLTNLIFLVVIVGVIACSDDKICADPTPSPSVVVEFYKDTINKKTGKHDVFKYTLPDTLTVEGIGADTIIVKGLKGQQKVLLPPNITTDNCTYVFTIYKLNPKSGAREMTKDELKMTYKLQRRFVSQECGFKFNFINTVFEATENRLDSLETLQKDITNEGQTALRIYFK</sequence>
<dbReference type="Pfam" id="PF20050">
    <property type="entry name" value="DUF6452"/>
    <property type="match status" value="1"/>
</dbReference>
<feature type="chain" id="PRO_5040825709" evidence="1">
    <location>
        <begin position="19"/>
        <end position="172"/>
    </location>
</feature>
<gene>
    <name evidence="2" type="ORF">NF867_16740</name>
</gene>
<evidence type="ECO:0000256" key="1">
    <source>
        <dbReference type="SAM" id="SignalP"/>
    </source>
</evidence>
<accession>A0A9X2F4B6</accession>
<dbReference type="EMBL" id="JAMWYS010000058">
    <property type="protein sequence ID" value="MCO4294512.1"/>
    <property type="molecule type" value="Genomic_DNA"/>
</dbReference>
<name>A0A9X2F4B6_9SPHI</name>
<evidence type="ECO:0000313" key="3">
    <source>
        <dbReference type="Proteomes" id="UP001155182"/>
    </source>
</evidence>
<organism evidence="2 3">
    <name type="scientific">Solitalea agri</name>
    <dbReference type="NCBI Taxonomy" id="2953739"/>
    <lineage>
        <taxon>Bacteria</taxon>
        <taxon>Pseudomonadati</taxon>
        <taxon>Bacteroidota</taxon>
        <taxon>Sphingobacteriia</taxon>
        <taxon>Sphingobacteriales</taxon>
        <taxon>Sphingobacteriaceae</taxon>
        <taxon>Solitalea</taxon>
    </lineage>
</organism>
<dbReference type="RefSeq" id="WP_252589547.1">
    <property type="nucleotide sequence ID" value="NZ_JAMWYS010000058.1"/>
</dbReference>
<reference evidence="2" key="1">
    <citation type="submission" date="2022-06" db="EMBL/GenBank/DDBJ databases">
        <title>Solitalea sp. MAHUQ-68 isolated from rhizospheric soil.</title>
        <authorList>
            <person name="Huq M.A."/>
        </authorList>
    </citation>
    <scope>NUCLEOTIDE SEQUENCE</scope>
    <source>
        <strain evidence="2">MAHUQ-68</strain>
    </source>
</reference>
<evidence type="ECO:0000313" key="2">
    <source>
        <dbReference type="EMBL" id="MCO4294512.1"/>
    </source>
</evidence>
<comment type="caution">
    <text evidence="2">The sequence shown here is derived from an EMBL/GenBank/DDBJ whole genome shotgun (WGS) entry which is preliminary data.</text>
</comment>
<dbReference type="AlphaFoldDB" id="A0A9X2F4B6"/>
<proteinExistence type="predicted"/>
<dbReference type="Proteomes" id="UP001155182">
    <property type="component" value="Unassembled WGS sequence"/>
</dbReference>
<feature type="signal peptide" evidence="1">
    <location>
        <begin position="1"/>
        <end position="18"/>
    </location>
</feature>
<dbReference type="PROSITE" id="PS51257">
    <property type="entry name" value="PROKAR_LIPOPROTEIN"/>
    <property type="match status" value="1"/>
</dbReference>
<dbReference type="InterPro" id="IPR045607">
    <property type="entry name" value="DUF6452"/>
</dbReference>
<keyword evidence="1" id="KW-0732">Signal</keyword>
<protein>
    <submittedName>
        <fullName evidence="2">DUF6452 family protein</fullName>
    </submittedName>
</protein>